<dbReference type="SUPFAM" id="SSF53474">
    <property type="entry name" value="alpha/beta-Hydrolases"/>
    <property type="match status" value="1"/>
</dbReference>
<feature type="transmembrane region" description="Helical" evidence="2">
    <location>
        <begin position="164"/>
        <end position="183"/>
    </location>
</feature>
<dbReference type="InterPro" id="IPR000073">
    <property type="entry name" value="AB_hydrolase_1"/>
</dbReference>
<evidence type="ECO:0000313" key="4">
    <source>
        <dbReference type="EMBL" id="RMZ53259.1"/>
    </source>
</evidence>
<keyword evidence="2" id="KW-0812">Transmembrane</keyword>
<feature type="region of interest" description="Disordered" evidence="1">
    <location>
        <begin position="486"/>
        <end position="521"/>
    </location>
</feature>
<dbReference type="EMBL" id="QOKY01000199">
    <property type="protein sequence ID" value="RMZ53259.1"/>
    <property type="molecule type" value="Genomic_DNA"/>
</dbReference>
<feature type="domain" description="AB hydrolase-1" evidence="3">
    <location>
        <begin position="271"/>
        <end position="368"/>
    </location>
</feature>
<evidence type="ECO:0000256" key="1">
    <source>
        <dbReference type="SAM" id="MobiDB-lite"/>
    </source>
</evidence>
<feature type="compositionally biased region" description="Low complexity" evidence="1">
    <location>
        <begin position="375"/>
        <end position="386"/>
    </location>
</feature>
<feature type="compositionally biased region" description="Pro residues" evidence="1">
    <location>
        <begin position="412"/>
        <end position="432"/>
    </location>
</feature>
<feature type="region of interest" description="Disordered" evidence="1">
    <location>
        <begin position="373"/>
        <end position="446"/>
    </location>
</feature>
<feature type="transmembrane region" description="Helical" evidence="2">
    <location>
        <begin position="130"/>
        <end position="152"/>
    </location>
</feature>
<accession>A0A3M7KTS8</accession>
<feature type="compositionally biased region" description="Low complexity" evidence="1">
    <location>
        <begin position="399"/>
        <end position="411"/>
    </location>
</feature>
<feature type="transmembrane region" description="Helical" evidence="2">
    <location>
        <begin position="103"/>
        <end position="123"/>
    </location>
</feature>
<evidence type="ECO:0000259" key="3">
    <source>
        <dbReference type="Pfam" id="PF00561"/>
    </source>
</evidence>
<feature type="transmembrane region" description="Helical" evidence="2">
    <location>
        <begin position="52"/>
        <end position="83"/>
    </location>
</feature>
<feature type="region of interest" description="Disordered" evidence="1">
    <location>
        <begin position="309"/>
        <end position="328"/>
    </location>
</feature>
<organism evidence="4 5">
    <name type="scientific">Auxenochlorella protothecoides</name>
    <name type="common">Green microalga</name>
    <name type="synonym">Chlorella protothecoides</name>
    <dbReference type="NCBI Taxonomy" id="3075"/>
    <lineage>
        <taxon>Eukaryota</taxon>
        <taxon>Viridiplantae</taxon>
        <taxon>Chlorophyta</taxon>
        <taxon>core chlorophytes</taxon>
        <taxon>Trebouxiophyceae</taxon>
        <taxon>Chlorellales</taxon>
        <taxon>Chlorellaceae</taxon>
        <taxon>Auxenochlorella</taxon>
    </lineage>
</organism>
<keyword evidence="2" id="KW-0472">Membrane</keyword>
<proteinExistence type="predicted"/>
<keyword evidence="2" id="KW-1133">Transmembrane helix</keyword>
<dbReference type="PANTHER" id="PTHR43689:SF8">
    <property type="entry name" value="ALPHA_BETA-HYDROLASES SUPERFAMILY PROTEIN"/>
    <property type="match status" value="1"/>
</dbReference>
<comment type="caution">
    <text evidence="4">The sequence shown here is derived from an EMBL/GenBank/DDBJ whole genome shotgun (WGS) entry which is preliminary data.</text>
</comment>
<feature type="compositionally biased region" description="Basic and acidic residues" evidence="1">
    <location>
        <begin position="387"/>
        <end position="397"/>
    </location>
</feature>
<name>A0A3M7KTS8_AUXPR</name>
<feature type="region of interest" description="Disordered" evidence="1">
    <location>
        <begin position="536"/>
        <end position="566"/>
    </location>
</feature>
<reference evidence="5" key="1">
    <citation type="journal article" date="2018" name="Algal Res.">
        <title>Characterization of plant carbon substrate utilization by Auxenochlorella protothecoides.</title>
        <authorList>
            <person name="Vogler B.W."/>
            <person name="Starkenburg S.R."/>
            <person name="Sudasinghe N."/>
            <person name="Schambach J.Y."/>
            <person name="Rollin J.A."/>
            <person name="Pattathil S."/>
            <person name="Barry A.N."/>
        </authorList>
    </citation>
    <scope>NUCLEOTIDE SEQUENCE [LARGE SCALE GENOMIC DNA]</scope>
    <source>
        <strain evidence="5">UTEX 25</strain>
    </source>
</reference>
<sequence>MVRDAIITSKVVQYRVPEVMAEYESGGGPPERGACCSCRPESLARWVNAARFACVASLGLVAAASPWALATAEAVTMTLLYALTLPRKARDAPYAFAASAEDVLALSLLRAGLVLVCHFCGTGGLHQRPYLYAATALGCISLPLAMFKTAALEQGPLAPAKHPAFFLFFLLHAGFALAHMVAARQVSIWARRRHRLGLTGLGYPWEEGEETWLLAGELSARAELDALQLSAEDGGALLQASDSLFMTDCLGVTVHYRLVHPQGQPRATSTVILLLHGFGGGVFAWRHVMRPLADASGLSVLAFDRPGFGLTSRPPRPPDAPGGNRHNPYAQRFQARMTLELCRRLHIASLVLMGYGDGALLALRVASSCTAHRVAAPPGGDAGARPSTRDGSAHSQREGPPLASSGTTGSPGTPPPPPWHAPAPPGHPPPGPRRGGPTSPDWAGSAPEQQALLASLLRGEFVPSAHWPLGTGASVRAARGVVERDAPVKTAPGSRGSPASDAGAAVPSPTDPPKPAAMPRAAEPSPFLQAALEAKPAMQGSTGVANAAPSSEPAPAPELERAPSILPPGPPLVRGVALLHPDISGVPAPLYARVLAQSRLGRRALAGLLRTEVGPVANRRAWADPAALTPEVLALYGAPRRLRAWDEALAATCRVPVDVHTADRNRLCARVRAPVCLLTGEADAFVTPAALAELARRFPADAPRVVLPRCGHVSHEEAPRGLVQAMTAFLQRL</sequence>
<dbReference type="InterPro" id="IPR029058">
    <property type="entry name" value="AB_hydrolase_fold"/>
</dbReference>
<protein>
    <recommendedName>
        <fullName evidence="3">AB hydrolase-1 domain-containing protein</fullName>
    </recommendedName>
</protein>
<dbReference type="Gene3D" id="3.40.50.1820">
    <property type="entry name" value="alpha/beta hydrolase"/>
    <property type="match status" value="2"/>
</dbReference>
<dbReference type="PANTHER" id="PTHR43689">
    <property type="entry name" value="HYDROLASE"/>
    <property type="match status" value="1"/>
</dbReference>
<gene>
    <name evidence="4" type="ORF">APUTEX25_005248</name>
</gene>
<dbReference type="Proteomes" id="UP000279271">
    <property type="component" value="Unassembled WGS sequence"/>
</dbReference>
<dbReference type="AlphaFoldDB" id="A0A3M7KTS8"/>
<evidence type="ECO:0000313" key="5">
    <source>
        <dbReference type="Proteomes" id="UP000279271"/>
    </source>
</evidence>
<evidence type="ECO:0000256" key="2">
    <source>
        <dbReference type="SAM" id="Phobius"/>
    </source>
</evidence>
<dbReference type="Pfam" id="PF00561">
    <property type="entry name" value="Abhydrolase_1"/>
    <property type="match status" value="1"/>
</dbReference>